<sequence length="148" mass="17107">MDKEVSCSELFSRMYKSLSGHQVKPVKMPIILEPSKAMRLFDNALPLGMDVIDNRLIAMNGFLCPDGILHACRYQCHQALMIEIGFQSEAQMEKRGWIKLSNMTWFVTGRHCAIEATTNQLKAIELWYRRNELDLEHFEEVCQPNVSE</sequence>
<dbReference type="Proteomes" id="UP000315115">
    <property type="component" value="Plasmid pAM7"/>
</dbReference>
<gene>
    <name evidence="1" type="ORF">VroAM7_48730</name>
</gene>
<geneLocation type="plasmid" evidence="2">
    <name>pam7 dna</name>
</geneLocation>
<organism evidence="1 2">
    <name type="scientific">Vibrio rotiferianus</name>
    <dbReference type="NCBI Taxonomy" id="190895"/>
    <lineage>
        <taxon>Bacteria</taxon>
        <taxon>Pseudomonadati</taxon>
        <taxon>Pseudomonadota</taxon>
        <taxon>Gammaproteobacteria</taxon>
        <taxon>Vibrionales</taxon>
        <taxon>Vibrionaceae</taxon>
        <taxon>Vibrio</taxon>
    </lineage>
</organism>
<dbReference type="RefSeq" id="WP_126605933.1">
    <property type="nucleotide sequence ID" value="NZ_AP019800.1"/>
</dbReference>
<reference evidence="2" key="1">
    <citation type="submission" date="2019-07" db="EMBL/GenBank/DDBJ databases">
        <title>Complete Genome Sequences of Vibrion rotiferianus strain AM7.</title>
        <authorList>
            <person name="Miyazaki K."/>
            <person name="Wiseschart A."/>
            <person name="Pootanakit K."/>
            <person name="Ishimori K."/>
            <person name="Kitahara K."/>
        </authorList>
    </citation>
    <scope>NUCLEOTIDE SEQUENCE [LARGE SCALE GENOMIC DNA]</scope>
    <source>
        <strain evidence="2">AM7</strain>
        <plasmid evidence="2">pam7 dna</plasmid>
    </source>
</reference>
<proteinExistence type="predicted"/>
<protein>
    <submittedName>
        <fullName evidence="1">Uncharacterized protein</fullName>
    </submittedName>
</protein>
<accession>A0A510IJ23</accession>
<name>A0A510IJ23_9VIBR</name>
<evidence type="ECO:0000313" key="1">
    <source>
        <dbReference type="EMBL" id="BBL92220.1"/>
    </source>
</evidence>
<dbReference type="AlphaFoldDB" id="A0A510IJ23"/>
<dbReference type="EMBL" id="AP019800">
    <property type="protein sequence ID" value="BBL92220.1"/>
    <property type="molecule type" value="Genomic_DNA"/>
</dbReference>
<keyword evidence="1" id="KW-0614">Plasmid</keyword>
<evidence type="ECO:0000313" key="2">
    <source>
        <dbReference type="Proteomes" id="UP000315115"/>
    </source>
</evidence>